<reference evidence="1" key="2">
    <citation type="submission" date="2023-06" db="EMBL/GenBank/DDBJ databases">
        <authorList>
            <person name="Ma L."/>
            <person name="Liu K.-W."/>
            <person name="Li Z."/>
            <person name="Hsiao Y.-Y."/>
            <person name="Qi Y."/>
            <person name="Fu T."/>
            <person name="Tang G."/>
            <person name="Zhang D."/>
            <person name="Sun W.-H."/>
            <person name="Liu D.-K."/>
            <person name="Li Y."/>
            <person name="Chen G.-Z."/>
            <person name="Liu X.-D."/>
            <person name="Liao X.-Y."/>
            <person name="Jiang Y.-T."/>
            <person name="Yu X."/>
            <person name="Hao Y."/>
            <person name="Huang J."/>
            <person name="Zhao X.-W."/>
            <person name="Ke S."/>
            <person name="Chen Y.-Y."/>
            <person name="Wu W.-L."/>
            <person name="Hsu J.-L."/>
            <person name="Lin Y.-F."/>
            <person name="Huang M.-D."/>
            <person name="Li C.-Y."/>
            <person name="Huang L."/>
            <person name="Wang Z.-W."/>
            <person name="Zhao X."/>
            <person name="Zhong W.-Y."/>
            <person name="Peng D.-H."/>
            <person name="Ahmad S."/>
            <person name="Lan S."/>
            <person name="Zhang J.-S."/>
            <person name="Tsai W.-C."/>
            <person name="Van De Peer Y."/>
            <person name="Liu Z.-J."/>
        </authorList>
    </citation>
    <scope>NUCLEOTIDE SEQUENCE</scope>
    <source>
        <strain evidence="1">SCP</strain>
        <tissue evidence="1">Leaves</tissue>
    </source>
</reference>
<dbReference type="EMBL" id="JAUJYN010000004">
    <property type="protein sequence ID" value="KAK1274164.1"/>
    <property type="molecule type" value="Genomic_DNA"/>
</dbReference>
<organism evidence="1 2">
    <name type="scientific">Acorus gramineus</name>
    <name type="common">Dwarf sweet flag</name>
    <dbReference type="NCBI Taxonomy" id="55184"/>
    <lineage>
        <taxon>Eukaryota</taxon>
        <taxon>Viridiplantae</taxon>
        <taxon>Streptophyta</taxon>
        <taxon>Embryophyta</taxon>
        <taxon>Tracheophyta</taxon>
        <taxon>Spermatophyta</taxon>
        <taxon>Magnoliopsida</taxon>
        <taxon>Liliopsida</taxon>
        <taxon>Acoraceae</taxon>
        <taxon>Acorus</taxon>
    </lineage>
</organism>
<name>A0AAV9BD02_ACOGR</name>
<keyword evidence="2" id="KW-1185">Reference proteome</keyword>
<evidence type="ECO:0000313" key="2">
    <source>
        <dbReference type="Proteomes" id="UP001179952"/>
    </source>
</evidence>
<dbReference type="AlphaFoldDB" id="A0AAV9BD02"/>
<protein>
    <submittedName>
        <fullName evidence="1">Uncharacterized protein</fullName>
    </submittedName>
</protein>
<dbReference type="Proteomes" id="UP001179952">
    <property type="component" value="Unassembled WGS sequence"/>
</dbReference>
<comment type="caution">
    <text evidence="1">The sequence shown here is derived from an EMBL/GenBank/DDBJ whole genome shotgun (WGS) entry which is preliminary data.</text>
</comment>
<proteinExistence type="predicted"/>
<accession>A0AAV9BD02</accession>
<sequence length="113" mass="12520">MLKGPGFNENFHFVNGTFMGSVGNTLAINLPKGSTKICMQVVEMMIKFCRKFRICNMKARKRHEEIPNTHVRNVNVGNVLSSVIGMVRRTSSMGDSSISSAKCTYIVASTVFI</sequence>
<reference evidence="1" key="1">
    <citation type="journal article" date="2023" name="Nat. Commun.">
        <title>Diploid and tetraploid genomes of Acorus and the evolution of monocots.</title>
        <authorList>
            <person name="Ma L."/>
            <person name="Liu K.W."/>
            <person name="Li Z."/>
            <person name="Hsiao Y.Y."/>
            <person name="Qi Y."/>
            <person name="Fu T."/>
            <person name="Tang G.D."/>
            <person name="Zhang D."/>
            <person name="Sun W.H."/>
            <person name="Liu D.K."/>
            <person name="Li Y."/>
            <person name="Chen G.Z."/>
            <person name="Liu X.D."/>
            <person name="Liao X.Y."/>
            <person name="Jiang Y.T."/>
            <person name="Yu X."/>
            <person name="Hao Y."/>
            <person name="Huang J."/>
            <person name="Zhao X.W."/>
            <person name="Ke S."/>
            <person name="Chen Y.Y."/>
            <person name="Wu W.L."/>
            <person name="Hsu J.L."/>
            <person name="Lin Y.F."/>
            <person name="Huang M.D."/>
            <person name="Li C.Y."/>
            <person name="Huang L."/>
            <person name="Wang Z.W."/>
            <person name="Zhao X."/>
            <person name="Zhong W.Y."/>
            <person name="Peng D.H."/>
            <person name="Ahmad S."/>
            <person name="Lan S."/>
            <person name="Zhang J.S."/>
            <person name="Tsai W.C."/>
            <person name="Van de Peer Y."/>
            <person name="Liu Z.J."/>
        </authorList>
    </citation>
    <scope>NUCLEOTIDE SEQUENCE</scope>
    <source>
        <strain evidence="1">SCP</strain>
    </source>
</reference>
<evidence type="ECO:0000313" key="1">
    <source>
        <dbReference type="EMBL" id="KAK1274164.1"/>
    </source>
</evidence>
<gene>
    <name evidence="1" type="ORF">QJS04_geneDACA016491</name>
</gene>